<protein>
    <submittedName>
        <fullName evidence="2">ATP-binding protein</fullName>
    </submittedName>
</protein>
<evidence type="ECO:0000259" key="1">
    <source>
        <dbReference type="Pfam" id="PF02518"/>
    </source>
</evidence>
<dbReference type="GO" id="GO:0005524">
    <property type="term" value="F:ATP binding"/>
    <property type="evidence" value="ECO:0007669"/>
    <property type="project" value="UniProtKB-KW"/>
</dbReference>
<dbReference type="Gene3D" id="3.30.565.10">
    <property type="entry name" value="Histidine kinase-like ATPase, C-terminal domain"/>
    <property type="match status" value="1"/>
</dbReference>
<sequence>MENKDNIIIVRDAQRLVGRNINERFDGDLYREIAELITNSLDSYSRINNFLGERIVRIELHKPQRKNKEKYTLRVIDNAEGMSLETLTRIFSVRGGDNNRGESFDRVRGMFGLGASDVMRISAYQEKSAEYYSFKNGMASGL</sequence>
<reference evidence="2" key="1">
    <citation type="submission" date="2020-10" db="EMBL/GenBank/DDBJ databases">
        <authorList>
            <person name="Gilroy R."/>
        </authorList>
    </citation>
    <scope>NUCLEOTIDE SEQUENCE</scope>
    <source>
        <strain evidence="2">1748</strain>
    </source>
</reference>
<dbReference type="SUPFAM" id="SSF55874">
    <property type="entry name" value="ATPase domain of HSP90 chaperone/DNA topoisomerase II/histidine kinase"/>
    <property type="match status" value="1"/>
</dbReference>
<keyword evidence="2" id="KW-0547">Nucleotide-binding</keyword>
<proteinExistence type="predicted"/>
<name>A0A9D9GSV7_9BACL</name>
<reference evidence="2" key="2">
    <citation type="journal article" date="2021" name="PeerJ">
        <title>Extensive microbial diversity within the chicken gut microbiome revealed by metagenomics and culture.</title>
        <authorList>
            <person name="Gilroy R."/>
            <person name="Ravi A."/>
            <person name="Getino M."/>
            <person name="Pursley I."/>
            <person name="Horton D.L."/>
            <person name="Alikhan N.F."/>
            <person name="Baker D."/>
            <person name="Gharbi K."/>
            <person name="Hall N."/>
            <person name="Watson M."/>
            <person name="Adriaenssens E.M."/>
            <person name="Foster-Nyarko E."/>
            <person name="Jarju S."/>
            <person name="Secka A."/>
            <person name="Antonio M."/>
            <person name="Oren A."/>
            <person name="Chaudhuri R.R."/>
            <person name="La Ragione R."/>
            <person name="Hildebrand F."/>
            <person name="Pallen M.J."/>
        </authorList>
    </citation>
    <scope>NUCLEOTIDE SEQUENCE</scope>
    <source>
        <strain evidence="2">1748</strain>
    </source>
</reference>
<dbReference type="Proteomes" id="UP000823629">
    <property type="component" value="Unassembled WGS sequence"/>
</dbReference>
<accession>A0A9D9GSV7</accession>
<feature type="domain" description="Histidine kinase/HSP90-like ATPase" evidence="1">
    <location>
        <begin position="29"/>
        <end position="124"/>
    </location>
</feature>
<evidence type="ECO:0000313" key="3">
    <source>
        <dbReference type="Proteomes" id="UP000823629"/>
    </source>
</evidence>
<organism evidence="2 3">
    <name type="scientific">Candidatus Scatoplasma merdavium</name>
    <dbReference type="NCBI Taxonomy" id="2840932"/>
    <lineage>
        <taxon>Bacteria</taxon>
        <taxon>Bacillati</taxon>
        <taxon>Bacillota</taxon>
        <taxon>Bacilli</taxon>
        <taxon>Bacillales</taxon>
        <taxon>Candidatus Scatoplasma</taxon>
    </lineage>
</organism>
<dbReference type="Pfam" id="PF02518">
    <property type="entry name" value="HATPase_c"/>
    <property type="match status" value="1"/>
</dbReference>
<comment type="caution">
    <text evidence="2">The sequence shown here is derived from an EMBL/GenBank/DDBJ whole genome shotgun (WGS) entry which is preliminary data.</text>
</comment>
<keyword evidence="2" id="KW-0067">ATP-binding</keyword>
<dbReference type="InterPro" id="IPR036890">
    <property type="entry name" value="HATPase_C_sf"/>
</dbReference>
<gene>
    <name evidence="2" type="ORF">IAC78_03510</name>
</gene>
<dbReference type="AlphaFoldDB" id="A0A9D9GSV7"/>
<feature type="non-terminal residue" evidence="2">
    <location>
        <position position="142"/>
    </location>
</feature>
<dbReference type="InterPro" id="IPR003594">
    <property type="entry name" value="HATPase_dom"/>
</dbReference>
<dbReference type="EMBL" id="JADING010000098">
    <property type="protein sequence ID" value="MBO8414520.1"/>
    <property type="molecule type" value="Genomic_DNA"/>
</dbReference>
<evidence type="ECO:0000313" key="2">
    <source>
        <dbReference type="EMBL" id="MBO8414520.1"/>
    </source>
</evidence>